<feature type="region of interest" description="Disordered" evidence="1">
    <location>
        <begin position="206"/>
        <end position="232"/>
    </location>
</feature>
<dbReference type="InParanoid" id="A0A067PHF7"/>
<dbReference type="HOGENOM" id="CLU_976812_0_0_1"/>
<gene>
    <name evidence="2" type="ORF">JAAARDRAFT_39354</name>
</gene>
<accession>A0A067PHF7</accession>
<dbReference type="AlphaFoldDB" id="A0A067PHF7"/>
<dbReference type="EMBL" id="KL197734">
    <property type="protein sequence ID" value="KDQ53285.1"/>
    <property type="molecule type" value="Genomic_DNA"/>
</dbReference>
<keyword evidence="3" id="KW-1185">Reference proteome</keyword>
<evidence type="ECO:0000256" key="1">
    <source>
        <dbReference type="SAM" id="MobiDB-lite"/>
    </source>
</evidence>
<name>A0A067PHF7_9AGAM</name>
<protein>
    <submittedName>
        <fullName evidence="2">Uncharacterized protein</fullName>
    </submittedName>
</protein>
<evidence type="ECO:0000313" key="2">
    <source>
        <dbReference type="EMBL" id="KDQ53285.1"/>
    </source>
</evidence>
<feature type="compositionally biased region" description="Polar residues" evidence="1">
    <location>
        <begin position="220"/>
        <end position="232"/>
    </location>
</feature>
<organism evidence="2 3">
    <name type="scientific">Jaapia argillacea MUCL 33604</name>
    <dbReference type="NCBI Taxonomy" id="933084"/>
    <lineage>
        <taxon>Eukaryota</taxon>
        <taxon>Fungi</taxon>
        <taxon>Dikarya</taxon>
        <taxon>Basidiomycota</taxon>
        <taxon>Agaricomycotina</taxon>
        <taxon>Agaricomycetes</taxon>
        <taxon>Agaricomycetidae</taxon>
        <taxon>Jaapiales</taxon>
        <taxon>Jaapiaceae</taxon>
        <taxon>Jaapia</taxon>
    </lineage>
</organism>
<evidence type="ECO:0000313" key="3">
    <source>
        <dbReference type="Proteomes" id="UP000027265"/>
    </source>
</evidence>
<dbReference type="Proteomes" id="UP000027265">
    <property type="component" value="Unassembled WGS sequence"/>
</dbReference>
<sequence length="305" mass="33747">MAILSSTQPARGRSLRRPIEMKDMTLEQLRQHLGVTMRELDRMREKIHGIASQYIDVTLTWIEQDPLALEAFKSQVLEYIPELTKFEEAWPFQVIARNWLKRARRFKSNKLLIAEKLRLKSDGNDPSVVVKQEDLVPPMPMRKRYVRPNRAYVDLSACTRPTLGNPTMSASTSSSLPFAPPSTSTSSTSISSSSAWAPSSSASTSLTAHASNSAGGTGHGSTSKLQPPCNSQPLDPADAVKDWLAFHGIEGLYPQFADAGIVNAAKLAFSVSWSMGRRRKLCDRILSAKEMSFYHEAQLKVALGL</sequence>
<feature type="compositionally biased region" description="Low complexity" evidence="1">
    <location>
        <begin position="166"/>
        <end position="194"/>
    </location>
</feature>
<proteinExistence type="predicted"/>
<feature type="region of interest" description="Disordered" evidence="1">
    <location>
        <begin position="163"/>
        <end position="194"/>
    </location>
</feature>
<reference evidence="3" key="1">
    <citation type="journal article" date="2014" name="Proc. Natl. Acad. Sci. U.S.A.">
        <title>Extensive sampling of basidiomycete genomes demonstrates inadequacy of the white-rot/brown-rot paradigm for wood decay fungi.</title>
        <authorList>
            <person name="Riley R."/>
            <person name="Salamov A.A."/>
            <person name="Brown D.W."/>
            <person name="Nagy L.G."/>
            <person name="Floudas D."/>
            <person name="Held B.W."/>
            <person name="Levasseur A."/>
            <person name="Lombard V."/>
            <person name="Morin E."/>
            <person name="Otillar R."/>
            <person name="Lindquist E.A."/>
            <person name="Sun H."/>
            <person name="LaButti K.M."/>
            <person name="Schmutz J."/>
            <person name="Jabbour D."/>
            <person name="Luo H."/>
            <person name="Baker S.E."/>
            <person name="Pisabarro A.G."/>
            <person name="Walton J.D."/>
            <person name="Blanchette R.A."/>
            <person name="Henrissat B."/>
            <person name="Martin F."/>
            <person name="Cullen D."/>
            <person name="Hibbett D.S."/>
            <person name="Grigoriev I.V."/>
        </authorList>
    </citation>
    <scope>NUCLEOTIDE SEQUENCE [LARGE SCALE GENOMIC DNA]</scope>
    <source>
        <strain evidence="3">MUCL 33604</strain>
    </source>
</reference>